<proteinExistence type="predicted"/>
<dbReference type="Proteomes" id="UP001501237">
    <property type="component" value="Unassembled WGS sequence"/>
</dbReference>
<gene>
    <name evidence="1" type="ORF">GCM10010468_05090</name>
</gene>
<keyword evidence="2" id="KW-1185">Reference proteome</keyword>
<evidence type="ECO:0000313" key="2">
    <source>
        <dbReference type="Proteomes" id="UP001501237"/>
    </source>
</evidence>
<dbReference type="EMBL" id="BAAAUV010000001">
    <property type="protein sequence ID" value="GAA3195034.1"/>
    <property type="molecule type" value="Genomic_DNA"/>
</dbReference>
<sequence>MISPQALSGGDDAGGGPCFRGGPVFGAGWFEAVFVPDERVFADRPCGVASPKADGILV</sequence>
<protein>
    <submittedName>
        <fullName evidence="1">Uncharacterized protein</fullName>
    </submittedName>
</protein>
<organism evidence="1 2">
    <name type="scientific">Actinocorallia longicatena</name>
    <dbReference type="NCBI Taxonomy" id="111803"/>
    <lineage>
        <taxon>Bacteria</taxon>
        <taxon>Bacillati</taxon>
        <taxon>Actinomycetota</taxon>
        <taxon>Actinomycetes</taxon>
        <taxon>Streptosporangiales</taxon>
        <taxon>Thermomonosporaceae</taxon>
        <taxon>Actinocorallia</taxon>
    </lineage>
</organism>
<reference evidence="2" key="1">
    <citation type="journal article" date="2019" name="Int. J. Syst. Evol. Microbiol.">
        <title>The Global Catalogue of Microorganisms (GCM) 10K type strain sequencing project: providing services to taxonomists for standard genome sequencing and annotation.</title>
        <authorList>
            <consortium name="The Broad Institute Genomics Platform"/>
            <consortium name="The Broad Institute Genome Sequencing Center for Infectious Disease"/>
            <person name="Wu L."/>
            <person name="Ma J."/>
        </authorList>
    </citation>
    <scope>NUCLEOTIDE SEQUENCE [LARGE SCALE GENOMIC DNA]</scope>
    <source>
        <strain evidence="2">JCM 9377</strain>
    </source>
</reference>
<accession>A0ABP6PXF0</accession>
<evidence type="ECO:0000313" key="1">
    <source>
        <dbReference type="EMBL" id="GAA3195034.1"/>
    </source>
</evidence>
<comment type="caution">
    <text evidence="1">The sequence shown here is derived from an EMBL/GenBank/DDBJ whole genome shotgun (WGS) entry which is preliminary data.</text>
</comment>
<name>A0ABP6PXF0_9ACTN</name>